<sequence length="649" mass="72298">MGWDNLENKDAGLLVVYNYSQCKTSDDGRYLLPDSVVTVPIKSSQLETYAEIFEHWSNYTSTTSSSINVGAGLQLTHFGISGKFSHESEHVKSQQVGDRSVTTRVQARYVRYTAKLQPDTPLSPAFKNRLNSIATNIQLNKTAMATYESQLLVRDFGTHVITSIDAGSIIEYHHVTTKEQINQYLGNRTHSKILSYGGPVYKPTNFSLDQWAEEIGNELIAVDRAGDPIYYLISPHTLPELSPSILYDLTESIKAAVEEYYKFNVYKGCTKPDSPNFSFTANVDDGSCESPFSNYTFGGVYQTCSQSGSLNQNLCNALVQKNPLTGDFSCPEDYEAVLVDRGSRSARESRRSCHRSWFHKRCSNYFVWGSANYASYWCVARGSVHQQSGFQFGGLYTDTVPNLLTGSKSCPLFYYPLKMGLSMKICVSDDFELGFRYSVPFAGFYSCLSGNPLMIEKEPTQSHDPKMARLTHSLGSYLQSAAPNNWPKGCPNGYSSHLATVEHSCEINYCVKSHAFSGHGLPPLRRPPFIELPSDAYIDMGTVYNFEISQDDDTWTEITGSKTDKMPEKSESKSGTDDGKNESGLTTGLVVAISFCVALGVLMVIMVMMRRRKKLNLYRRMDVLPGNTNQARHDDYGTAGETSVPMNTD</sequence>
<dbReference type="Proteomes" id="UP001186944">
    <property type="component" value="Unassembled WGS sequence"/>
</dbReference>
<evidence type="ECO:0000313" key="5">
    <source>
        <dbReference type="Proteomes" id="UP001186944"/>
    </source>
</evidence>
<feature type="compositionally biased region" description="Basic and acidic residues" evidence="1">
    <location>
        <begin position="562"/>
        <end position="581"/>
    </location>
</feature>
<evidence type="ECO:0000256" key="2">
    <source>
        <dbReference type="SAM" id="Phobius"/>
    </source>
</evidence>
<gene>
    <name evidence="4" type="ORF">FSP39_018524</name>
</gene>
<evidence type="ECO:0000259" key="3">
    <source>
        <dbReference type="SMART" id="SM00457"/>
    </source>
</evidence>
<keyword evidence="2" id="KW-0472">Membrane</keyword>
<dbReference type="InterPro" id="IPR039707">
    <property type="entry name" value="MPEG1"/>
</dbReference>
<feature type="compositionally biased region" description="Polar residues" evidence="1">
    <location>
        <begin position="640"/>
        <end position="649"/>
    </location>
</feature>
<protein>
    <recommendedName>
        <fullName evidence="3">MACPF domain-containing protein</fullName>
    </recommendedName>
</protein>
<feature type="region of interest" description="Disordered" evidence="1">
    <location>
        <begin position="628"/>
        <end position="649"/>
    </location>
</feature>
<evidence type="ECO:0000256" key="1">
    <source>
        <dbReference type="SAM" id="MobiDB-lite"/>
    </source>
</evidence>
<proteinExistence type="predicted"/>
<dbReference type="SMART" id="SM00457">
    <property type="entry name" value="MACPF"/>
    <property type="match status" value="1"/>
</dbReference>
<evidence type="ECO:0000313" key="4">
    <source>
        <dbReference type="EMBL" id="KAK3103328.1"/>
    </source>
</evidence>
<keyword evidence="5" id="KW-1185">Reference proteome</keyword>
<dbReference type="PANTHER" id="PTHR31463">
    <property type="entry name" value="MACROPHAGE-EXPRESSED GENE 1 PROTEIN"/>
    <property type="match status" value="1"/>
</dbReference>
<dbReference type="Pfam" id="PF01823">
    <property type="entry name" value="MACPF"/>
    <property type="match status" value="1"/>
</dbReference>
<feature type="transmembrane region" description="Helical" evidence="2">
    <location>
        <begin position="589"/>
        <end position="609"/>
    </location>
</feature>
<dbReference type="CDD" id="cd22579">
    <property type="entry name" value="MPEG1_P2"/>
    <property type="match status" value="1"/>
</dbReference>
<reference evidence="4" key="1">
    <citation type="submission" date="2019-08" db="EMBL/GenBank/DDBJ databases">
        <title>The improved chromosome-level genome for the pearl oyster Pinctada fucata martensii using PacBio sequencing and Hi-C.</title>
        <authorList>
            <person name="Zheng Z."/>
        </authorList>
    </citation>
    <scope>NUCLEOTIDE SEQUENCE</scope>
    <source>
        <strain evidence="4">ZZ-2019</strain>
        <tissue evidence="4">Adductor muscle</tissue>
    </source>
</reference>
<accession>A0AA88YEB8</accession>
<dbReference type="AlphaFoldDB" id="A0AA88YEB8"/>
<name>A0AA88YEB8_PINIB</name>
<keyword evidence="2" id="KW-0812">Transmembrane</keyword>
<feature type="region of interest" description="Disordered" evidence="1">
    <location>
        <begin position="557"/>
        <end position="583"/>
    </location>
</feature>
<dbReference type="InterPro" id="IPR020864">
    <property type="entry name" value="MACPF"/>
</dbReference>
<organism evidence="4 5">
    <name type="scientific">Pinctada imbricata</name>
    <name type="common">Atlantic pearl-oyster</name>
    <name type="synonym">Pinctada martensii</name>
    <dbReference type="NCBI Taxonomy" id="66713"/>
    <lineage>
        <taxon>Eukaryota</taxon>
        <taxon>Metazoa</taxon>
        <taxon>Spiralia</taxon>
        <taxon>Lophotrochozoa</taxon>
        <taxon>Mollusca</taxon>
        <taxon>Bivalvia</taxon>
        <taxon>Autobranchia</taxon>
        <taxon>Pteriomorphia</taxon>
        <taxon>Pterioida</taxon>
        <taxon>Pterioidea</taxon>
        <taxon>Pteriidae</taxon>
        <taxon>Pinctada</taxon>
    </lineage>
</organism>
<dbReference type="GO" id="GO:0045087">
    <property type="term" value="P:innate immune response"/>
    <property type="evidence" value="ECO:0007669"/>
    <property type="project" value="UniProtKB-KW"/>
</dbReference>
<dbReference type="EMBL" id="VSWD01000005">
    <property type="protein sequence ID" value="KAK3103328.1"/>
    <property type="molecule type" value="Genomic_DNA"/>
</dbReference>
<dbReference type="GO" id="GO:0002250">
    <property type="term" value="P:adaptive immune response"/>
    <property type="evidence" value="ECO:0007669"/>
    <property type="project" value="UniProtKB-KW"/>
</dbReference>
<feature type="domain" description="MACPF" evidence="3">
    <location>
        <begin position="99"/>
        <end position="262"/>
    </location>
</feature>
<keyword evidence="2" id="KW-1133">Transmembrane helix</keyword>
<comment type="caution">
    <text evidence="4">The sequence shown here is derived from an EMBL/GenBank/DDBJ whole genome shotgun (WGS) entry which is preliminary data.</text>
</comment>
<dbReference type="GO" id="GO:0030670">
    <property type="term" value="C:phagocytic vesicle membrane"/>
    <property type="evidence" value="ECO:0007669"/>
    <property type="project" value="UniProtKB-SubCell"/>
</dbReference>
<dbReference type="PANTHER" id="PTHR31463:SF1">
    <property type="entry name" value="MACROPHAGE-EXPRESSED GENE 1 PROTEIN"/>
    <property type="match status" value="1"/>
</dbReference>